<evidence type="ECO:0000313" key="2">
    <source>
        <dbReference type="Proteomes" id="UP001236270"/>
    </source>
</evidence>
<dbReference type="Proteomes" id="UP001236270">
    <property type="component" value="Unassembled WGS sequence"/>
</dbReference>
<dbReference type="RefSeq" id="WP_048255147.1">
    <property type="nucleotide sequence ID" value="NZ_CP020388.1"/>
</dbReference>
<reference evidence="1" key="1">
    <citation type="submission" date="2023-08" db="EMBL/GenBank/DDBJ databases">
        <title>WGS of pathogenic bacterial species, Los Angeles County Public Health Laboratories.</title>
        <authorList>
            <person name="Garrigues J.M."/>
            <person name="Green N.M."/>
        </authorList>
    </citation>
    <scope>NUCLEOTIDE SEQUENCE</scope>
    <source>
        <strain evidence="1">LACPHL-BACT-2023-00068</strain>
    </source>
</reference>
<organism evidence="1 2">
    <name type="scientific">Pluralibacter gergoviae</name>
    <name type="common">Enterobacter gergoviae</name>
    <dbReference type="NCBI Taxonomy" id="61647"/>
    <lineage>
        <taxon>Bacteria</taxon>
        <taxon>Pseudomonadati</taxon>
        <taxon>Pseudomonadota</taxon>
        <taxon>Gammaproteobacteria</taxon>
        <taxon>Enterobacterales</taxon>
        <taxon>Enterobacteriaceae</taxon>
        <taxon>Pluralibacter</taxon>
    </lineage>
</organism>
<proteinExistence type="predicted"/>
<gene>
    <name evidence="1" type="ORF">RBJ30_25690</name>
</gene>
<dbReference type="AlphaFoldDB" id="A0AAW8HVK5"/>
<sequence>MSQLIPFRDPLKNVISDIEAGNLYARQLLSLWDEHLHEKLRAANPQAAARFRTLIFETAAATDRAGMRLKNIQGGKA</sequence>
<dbReference type="GeneID" id="61383631"/>
<name>A0AAW8HVK5_PLUGE</name>
<accession>A0AAW8HVK5</accession>
<comment type="caution">
    <text evidence="1">The sequence shown here is derived from an EMBL/GenBank/DDBJ whole genome shotgun (WGS) entry which is preliminary data.</text>
</comment>
<protein>
    <submittedName>
        <fullName evidence="1">Uncharacterized protein</fullName>
    </submittedName>
</protein>
<dbReference type="EMBL" id="JAVDNV010000030">
    <property type="protein sequence ID" value="MDQ2312443.1"/>
    <property type="molecule type" value="Genomic_DNA"/>
</dbReference>
<evidence type="ECO:0000313" key="1">
    <source>
        <dbReference type="EMBL" id="MDQ2312443.1"/>
    </source>
</evidence>